<dbReference type="RefSeq" id="WP_005089851.1">
    <property type="nucleotide sequence ID" value="NZ_FVGW01000004.1"/>
</dbReference>
<reference evidence="1 2" key="1">
    <citation type="submission" date="2016-11" db="EMBL/GenBank/DDBJ databases">
        <authorList>
            <consortium name="Pathogen Informatics"/>
        </authorList>
    </citation>
    <scope>NUCLEOTIDE SEQUENCE [LARGE SCALE GENOMIC DNA]</scope>
    <source>
        <strain evidence="1 2">911</strain>
    </source>
</reference>
<evidence type="ECO:0000313" key="1">
    <source>
        <dbReference type="EMBL" id="SKM03059.1"/>
    </source>
</evidence>
<dbReference type="AlphaFoldDB" id="A0A1T8M7Y1"/>
<sequence length="115" mass="12823">MAEPTNPVEIESRIRDVVAFISKGTKVVRQARDEYLAAKRAYQLGLAASRQSEQGTRADREDKALLANAELWESMDTAEVTMKYAQDKKSDLESELSGLQTSARLIAQEYNVSGR</sequence>
<evidence type="ECO:0000313" key="2">
    <source>
        <dbReference type="Proteomes" id="UP000190074"/>
    </source>
</evidence>
<dbReference type="Proteomes" id="UP000190074">
    <property type="component" value="Unassembled WGS sequence"/>
</dbReference>
<dbReference type="EMBL" id="FVGW01000004">
    <property type="protein sequence ID" value="SKM03059.1"/>
    <property type="molecule type" value="Genomic_DNA"/>
</dbReference>
<organism evidence="1 2">
    <name type="scientific">Mycobacteroides abscessus subsp. massiliense</name>
    <dbReference type="NCBI Taxonomy" id="1962118"/>
    <lineage>
        <taxon>Bacteria</taxon>
        <taxon>Bacillati</taxon>
        <taxon>Actinomycetota</taxon>
        <taxon>Actinomycetes</taxon>
        <taxon>Mycobacteriales</taxon>
        <taxon>Mycobacteriaceae</taxon>
        <taxon>Mycobacteroides</taxon>
        <taxon>Mycobacteroides abscessus</taxon>
    </lineage>
</organism>
<gene>
    <name evidence="1" type="ORF">SAMEA2259716_02347</name>
</gene>
<accession>A0A1T8M7Y1</accession>
<name>A0A1T8M7Y1_9MYCO</name>
<proteinExistence type="predicted"/>
<protein>
    <submittedName>
        <fullName evidence="1">Uncharacterized protein</fullName>
    </submittedName>
</protein>